<evidence type="ECO:0000256" key="1">
    <source>
        <dbReference type="SAM" id="MobiDB-lite"/>
    </source>
</evidence>
<feature type="non-terminal residue" evidence="2">
    <location>
        <position position="155"/>
    </location>
</feature>
<accession>A0A1B6JUV9</accession>
<name>A0A1B6JUV9_9HEMI</name>
<dbReference type="AlphaFoldDB" id="A0A1B6JUV9"/>
<evidence type="ECO:0000313" key="2">
    <source>
        <dbReference type="EMBL" id="JAT02953.1"/>
    </source>
</evidence>
<evidence type="ECO:0008006" key="3">
    <source>
        <dbReference type="Google" id="ProtNLM"/>
    </source>
</evidence>
<proteinExistence type="predicted"/>
<feature type="region of interest" description="Disordered" evidence="1">
    <location>
        <begin position="74"/>
        <end position="93"/>
    </location>
</feature>
<protein>
    <recommendedName>
        <fullName evidence="3">Reverse transcriptase domain-containing protein</fullName>
    </recommendedName>
</protein>
<sequence length="155" mass="18556">MMREAKERTWKDFEEKLKSNFQGNKKIFYGVIRNKMKPKEMLTKVVDVSGEIKWEEKEVLKTWKEYFKELLEGTENEEERRDMTEETEDEEDFSMCELEKAVKEMKEGKSAGIDELTAEMIKAAGPLGMQWLYRVMRVIWKEKKIPEDWKMGIIV</sequence>
<organism evidence="2">
    <name type="scientific">Homalodisca liturata</name>
    <dbReference type="NCBI Taxonomy" id="320908"/>
    <lineage>
        <taxon>Eukaryota</taxon>
        <taxon>Metazoa</taxon>
        <taxon>Ecdysozoa</taxon>
        <taxon>Arthropoda</taxon>
        <taxon>Hexapoda</taxon>
        <taxon>Insecta</taxon>
        <taxon>Pterygota</taxon>
        <taxon>Neoptera</taxon>
        <taxon>Paraneoptera</taxon>
        <taxon>Hemiptera</taxon>
        <taxon>Auchenorrhyncha</taxon>
        <taxon>Membracoidea</taxon>
        <taxon>Cicadellidae</taxon>
        <taxon>Cicadellinae</taxon>
        <taxon>Proconiini</taxon>
        <taxon>Homalodisca</taxon>
    </lineage>
</organism>
<dbReference type="EMBL" id="GECU01004754">
    <property type="protein sequence ID" value="JAT02953.1"/>
    <property type="molecule type" value="Transcribed_RNA"/>
</dbReference>
<reference evidence="2" key="1">
    <citation type="submission" date="2015-11" db="EMBL/GenBank/DDBJ databases">
        <title>De novo transcriptome assembly of four potential Pierce s Disease insect vectors from Arizona vineyards.</title>
        <authorList>
            <person name="Tassone E.E."/>
        </authorList>
    </citation>
    <scope>NUCLEOTIDE SEQUENCE</scope>
</reference>
<gene>
    <name evidence="2" type="ORF">g.19216</name>
</gene>